<accession>A0ABN8EHT7</accession>
<evidence type="ECO:0000313" key="3">
    <source>
        <dbReference type="Proteomes" id="UP000838100"/>
    </source>
</evidence>
<evidence type="ECO:0000313" key="2">
    <source>
        <dbReference type="EMBL" id="CAH0991948.1"/>
    </source>
</evidence>
<dbReference type="InterPro" id="IPR058093">
    <property type="entry name" value="LA_2272-like"/>
</dbReference>
<protein>
    <recommendedName>
        <fullName evidence="4">PhaC PHA synthase</fullName>
    </recommendedName>
</protein>
<keyword evidence="3" id="KW-1185">Reference proteome</keyword>
<dbReference type="RefSeq" id="WP_237444647.1">
    <property type="nucleotide sequence ID" value="NZ_CAKLPX010000002.1"/>
</dbReference>
<comment type="caution">
    <text evidence="2">The sequence shown here is derived from an EMBL/GenBank/DDBJ whole genome shotgun (WGS) entry which is preliminary data.</text>
</comment>
<dbReference type="NCBIfam" id="NF047436">
    <property type="entry name" value="LA_2272_repeat"/>
    <property type="match status" value="1"/>
</dbReference>
<reference evidence="2" key="1">
    <citation type="submission" date="2021-12" db="EMBL/GenBank/DDBJ databases">
        <authorList>
            <person name="Rodrigo-Torres L."/>
            <person name="Arahal R. D."/>
            <person name="Lucena T."/>
        </authorList>
    </citation>
    <scope>NUCLEOTIDE SEQUENCE</scope>
    <source>
        <strain evidence="2">CECT 8267</strain>
    </source>
</reference>
<dbReference type="Proteomes" id="UP000838100">
    <property type="component" value="Unassembled WGS sequence"/>
</dbReference>
<gene>
    <name evidence="2" type="ORF">SIN8267_02063</name>
</gene>
<organism evidence="2 3">
    <name type="scientific">Sinobacterium norvegicum</name>
    <dbReference type="NCBI Taxonomy" id="1641715"/>
    <lineage>
        <taxon>Bacteria</taxon>
        <taxon>Pseudomonadati</taxon>
        <taxon>Pseudomonadota</taxon>
        <taxon>Gammaproteobacteria</taxon>
        <taxon>Cellvibrionales</taxon>
        <taxon>Spongiibacteraceae</taxon>
        <taxon>Sinobacterium</taxon>
    </lineage>
</organism>
<feature type="signal peptide" evidence="1">
    <location>
        <begin position="1"/>
        <end position="21"/>
    </location>
</feature>
<dbReference type="NCBIfam" id="NF047437">
    <property type="entry name" value="VC2662_fam"/>
    <property type="match status" value="1"/>
</dbReference>
<dbReference type="EMBL" id="CAKLPX010000002">
    <property type="protein sequence ID" value="CAH0991948.1"/>
    <property type="molecule type" value="Genomic_DNA"/>
</dbReference>
<sequence length="188" mass="19630">MKKIISALSIATAAFSINAQAQDAAGAQFSFLNGYNAPNTTTVKGIRLSIFHGKSGDVSGADFSLLGMSEVDNLNGVHIPLFIGANRVHNSMTGAAFGLFNWHEGQDVGANIAFVNMTNNVKGANLGAVNIAKGNTMADISVVNLSASSNFQLGIFNKTDAIKGVQIGLINCADNGFLPCFPFVNFAK</sequence>
<evidence type="ECO:0008006" key="4">
    <source>
        <dbReference type="Google" id="ProtNLM"/>
    </source>
</evidence>
<evidence type="ECO:0000256" key="1">
    <source>
        <dbReference type="SAM" id="SignalP"/>
    </source>
</evidence>
<feature type="chain" id="PRO_5045037430" description="PhaC PHA synthase" evidence="1">
    <location>
        <begin position="22"/>
        <end position="188"/>
    </location>
</feature>
<proteinExistence type="predicted"/>
<keyword evidence="1" id="KW-0732">Signal</keyword>
<name>A0ABN8EHT7_9GAMM</name>